<dbReference type="PANTHER" id="PTHR43080:SF26">
    <property type="entry name" value="REGULATORY PROTEIN"/>
    <property type="match status" value="1"/>
</dbReference>
<evidence type="ECO:0000313" key="5">
    <source>
        <dbReference type="Proteomes" id="UP000054874"/>
    </source>
</evidence>
<dbReference type="CDD" id="cd09834">
    <property type="entry name" value="CBS_pair_bac"/>
    <property type="match status" value="1"/>
</dbReference>
<dbReference type="OrthoDB" id="384703at2"/>
<dbReference type="RefSeq" id="WP_058353246.1">
    <property type="nucleotide sequence ID" value="NZ_CABMMD010000168.1"/>
</dbReference>
<dbReference type="InterPro" id="IPR046342">
    <property type="entry name" value="CBS_dom_sf"/>
</dbReference>
<name>A0A0V8QD77_9FIRM</name>
<dbReference type="Gene3D" id="3.10.580.10">
    <property type="entry name" value="CBS-domain"/>
    <property type="match status" value="1"/>
</dbReference>
<protein>
    <recommendedName>
        <fullName evidence="3">CBS domain-containing protein</fullName>
    </recommendedName>
</protein>
<dbReference type="InterPro" id="IPR000644">
    <property type="entry name" value="CBS_dom"/>
</dbReference>
<reference evidence="4 5" key="1">
    <citation type="submission" date="2015-11" db="EMBL/GenBank/DDBJ databases">
        <title>Butyribacter intestini gen. nov., sp. nov., a butyric acid-producing bacterium of the family Lachnospiraceae isolated from the human faeces.</title>
        <authorList>
            <person name="Zou Y."/>
            <person name="Xue W."/>
            <person name="Luo G."/>
            <person name="Lv M."/>
        </authorList>
    </citation>
    <scope>NUCLEOTIDE SEQUENCE [LARGE SCALE GENOMIC DNA]</scope>
    <source>
        <strain evidence="4 5">ACET-33324</strain>
    </source>
</reference>
<dbReference type="SUPFAM" id="SSF54631">
    <property type="entry name" value="CBS-domain pair"/>
    <property type="match status" value="1"/>
</dbReference>
<dbReference type="EMBL" id="LNAM01000168">
    <property type="protein sequence ID" value="KSV58541.1"/>
    <property type="molecule type" value="Genomic_DNA"/>
</dbReference>
<evidence type="ECO:0000313" key="4">
    <source>
        <dbReference type="EMBL" id="KSV58541.1"/>
    </source>
</evidence>
<feature type="domain" description="CBS" evidence="3">
    <location>
        <begin position="7"/>
        <end position="65"/>
    </location>
</feature>
<organism evidence="4 5">
    <name type="scientific">Acetivibrio ethanolgignens</name>
    <dbReference type="NCBI Taxonomy" id="290052"/>
    <lineage>
        <taxon>Bacteria</taxon>
        <taxon>Bacillati</taxon>
        <taxon>Bacillota</taxon>
        <taxon>Clostridia</taxon>
        <taxon>Eubacteriales</taxon>
        <taxon>Oscillospiraceae</taxon>
        <taxon>Acetivibrio</taxon>
    </lineage>
</organism>
<dbReference type="PANTHER" id="PTHR43080">
    <property type="entry name" value="CBS DOMAIN-CONTAINING PROTEIN CBSX3, MITOCHONDRIAL"/>
    <property type="match status" value="1"/>
</dbReference>
<dbReference type="STRING" id="290052.ASU35_12545"/>
<accession>A0A0V8QD77</accession>
<gene>
    <name evidence="4" type="ORF">ASU35_12545</name>
</gene>
<evidence type="ECO:0000256" key="1">
    <source>
        <dbReference type="ARBA" id="ARBA00023122"/>
    </source>
</evidence>
<keyword evidence="1 2" id="KW-0129">CBS domain</keyword>
<dbReference type="AlphaFoldDB" id="A0A0V8QD77"/>
<dbReference type="Pfam" id="PF00571">
    <property type="entry name" value="CBS"/>
    <property type="match status" value="2"/>
</dbReference>
<evidence type="ECO:0000259" key="3">
    <source>
        <dbReference type="PROSITE" id="PS51371"/>
    </source>
</evidence>
<evidence type="ECO:0000256" key="2">
    <source>
        <dbReference type="PROSITE-ProRule" id="PRU00703"/>
    </source>
</evidence>
<dbReference type="PROSITE" id="PS51371">
    <property type="entry name" value="CBS"/>
    <property type="match status" value="1"/>
</dbReference>
<sequence>MNMVFLLRPKSTVAFLETDFTLRQGLEKMYAHKYTAIPVVEKDGRYAGTVSEGDFLWNILKQESFTKRELEEYKLRDIIRPDWNPAVRISATMDDLLQRVMEQNFVPVVDDRNLFMGIITRRDVIKYFCDKR</sequence>
<proteinExistence type="predicted"/>
<dbReference type="InterPro" id="IPR051257">
    <property type="entry name" value="Diverse_CBS-Domain"/>
</dbReference>
<dbReference type="Proteomes" id="UP000054874">
    <property type="component" value="Unassembled WGS sequence"/>
</dbReference>
<keyword evidence="5" id="KW-1185">Reference proteome</keyword>
<comment type="caution">
    <text evidence="4">The sequence shown here is derived from an EMBL/GenBank/DDBJ whole genome shotgun (WGS) entry which is preliminary data.</text>
</comment>